<reference evidence="1 2" key="1">
    <citation type="submission" date="2014-04" db="EMBL/GenBank/DDBJ databases">
        <authorList>
            <consortium name="DOE Joint Genome Institute"/>
            <person name="Kuo A."/>
            <person name="Tarkka M."/>
            <person name="Buscot F."/>
            <person name="Kohler A."/>
            <person name="Nagy L.G."/>
            <person name="Floudas D."/>
            <person name="Copeland A."/>
            <person name="Barry K.W."/>
            <person name="Cichocki N."/>
            <person name="Veneault-Fourrey C."/>
            <person name="LaButti K."/>
            <person name="Lindquist E.A."/>
            <person name="Lipzen A."/>
            <person name="Lundell T."/>
            <person name="Morin E."/>
            <person name="Murat C."/>
            <person name="Sun H."/>
            <person name="Tunlid A."/>
            <person name="Henrissat B."/>
            <person name="Grigoriev I.V."/>
            <person name="Hibbett D.S."/>
            <person name="Martin F."/>
            <person name="Nordberg H.P."/>
            <person name="Cantor M.N."/>
            <person name="Hua S.X."/>
        </authorList>
    </citation>
    <scope>NUCLEOTIDE SEQUENCE [LARGE SCALE GENOMIC DNA]</scope>
    <source>
        <strain evidence="1 2">F 1598</strain>
    </source>
</reference>
<organism evidence="1 2">
    <name type="scientific">Piloderma croceum (strain F 1598)</name>
    <dbReference type="NCBI Taxonomy" id="765440"/>
    <lineage>
        <taxon>Eukaryota</taxon>
        <taxon>Fungi</taxon>
        <taxon>Dikarya</taxon>
        <taxon>Basidiomycota</taxon>
        <taxon>Agaricomycotina</taxon>
        <taxon>Agaricomycetes</taxon>
        <taxon>Agaricomycetidae</taxon>
        <taxon>Atheliales</taxon>
        <taxon>Atheliaceae</taxon>
        <taxon>Piloderma</taxon>
    </lineage>
</organism>
<dbReference type="OrthoDB" id="3023006at2759"/>
<sequence length="238" mass="26408">MPFLHPLNASTNIQLPETNHCVQAQLNIAMVEVSQWHSFTYHCNHPNGVLEITERLAYLSAPILESFKLKASIRDLNGSEIQDHNIFLGGTPMLAHVHIDGVDPFSCLPPLSFVTSLRLEEATEQIDGKDLLSILESSPVLVSLHFRGTVAEPTDLYHLAWMRVYIDIQTLHFFSFSADASPKYCIDGIFNAICCPALESLTISNLDTWGGVQPLELPSMQALPMPSVFHVCASRLLV</sequence>
<dbReference type="Proteomes" id="UP000054166">
    <property type="component" value="Unassembled WGS sequence"/>
</dbReference>
<dbReference type="HOGENOM" id="CLU_083954_0_0_1"/>
<name>A0A0C3EXP4_PILCF</name>
<reference evidence="2" key="2">
    <citation type="submission" date="2015-01" db="EMBL/GenBank/DDBJ databases">
        <title>Evolutionary Origins and Diversification of the Mycorrhizal Mutualists.</title>
        <authorList>
            <consortium name="DOE Joint Genome Institute"/>
            <consortium name="Mycorrhizal Genomics Consortium"/>
            <person name="Kohler A."/>
            <person name="Kuo A."/>
            <person name="Nagy L.G."/>
            <person name="Floudas D."/>
            <person name="Copeland A."/>
            <person name="Barry K.W."/>
            <person name="Cichocki N."/>
            <person name="Veneault-Fourrey C."/>
            <person name="LaButti K."/>
            <person name="Lindquist E.A."/>
            <person name="Lipzen A."/>
            <person name="Lundell T."/>
            <person name="Morin E."/>
            <person name="Murat C."/>
            <person name="Riley R."/>
            <person name="Ohm R."/>
            <person name="Sun H."/>
            <person name="Tunlid A."/>
            <person name="Henrissat B."/>
            <person name="Grigoriev I.V."/>
            <person name="Hibbett D.S."/>
            <person name="Martin F."/>
        </authorList>
    </citation>
    <scope>NUCLEOTIDE SEQUENCE [LARGE SCALE GENOMIC DNA]</scope>
    <source>
        <strain evidence="2">F 1598</strain>
    </source>
</reference>
<keyword evidence="2" id="KW-1185">Reference proteome</keyword>
<accession>A0A0C3EXP4</accession>
<evidence type="ECO:0008006" key="3">
    <source>
        <dbReference type="Google" id="ProtNLM"/>
    </source>
</evidence>
<proteinExistence type="predicted"/>
<dbReference type="EMBL" id="KN833124">
    <property type="protein sequence ID" value="KIM72531.1"/>
    <property type="molecule type" value="Genomic_DNA"/>
</dbReference>
<gene>
    <name evidence="1" type="ORF">PILCRDRAFT_16043</name>
</gene>
<evidence type="ECO:0000313" key="2">
    <source>
        <dbReference type="Proteomes" id="UP000054166"/>
    </source>
</evidence>
<evidence type="ECO:0000313" key="1">
    <source>
        <dbReference type="EMBL" id="KIM72531.1"/>
    </source>
</evidence>
<dbReference type="InParanoid" id="A0A0C3EXP4"/>
<protein>
    <recommendedName>
        <fullName evidence="3">F-box domain-containing protein</fullName>
    </recommendedName>
</protein>
<dbReference type="AlphaFoldDB" id="A0A0C3EXP4"/>